<protein>
    <submittedName>
        <fullName evidence="2">Uncharacterized protein</fullName>
    </submittedName>
</protein>
<dbReference type="NCBIfam" id="NF038403">
    <property type="entry name" value="perm_prefix_1"/>
    <property type="match status" value="1"/>
</dbReference>
<evidence type="ECO:0000313" key="2">
    <source>
        <dbReference type="EMBL" id="TYS42945.1"/>
    </source>
</evidence>
<feature type="transmembrane region" description="Helical" evidence="1">
    <location>
        <begin position="146"/>
        <end position="166"/>
    </location>
</feature>
<dbReference type="InterPro" id="IPR047928">
    <property type="entry name" value="Perm_prefix_1"/>
</dbReference>
<dbReference type="AlphaFoldDB" id="A0A5D4QUY4"/>
<name>A0A5D4QUY4_9BACI</name>
<keyword evidence="1" id="KW-0472">Membrane</keyword>
<sequence length="217" mass="25088">MKTIYQYIDNIVDGLPMDNAEREELRLEMTSHLEEHAKELMAFGWSEEEAAGEAIRCFGNEKRISSELKKAVFPFYKIFRFLFSTIFLTAALHLLSYEAMVYYNPQYEFGLEPGYLFTTYMLVFFLAGIAEILYEAVSQAYKVKWLQSPWVVILVPAAFISGLTSLDWFKQPERYQDGLWLDLFAILIGAFIYLLARQLYTLLFLPSKGKTGSAGQR</sequence>
<keyword evidence="1" id="KW-1133">Transmembrane helix</keyword>
<organism evidence="2 3">
    <name type="scientific">Bacillus infantis</name>
    <dbReference type="NCBI Taxonomy" id="324767"/>
    <lineage>
        <taxon>Bacteria</taxon>
        <taxon>Bacillati</taxon>
        <taxon>Bacillota</taxon>
        <taxon>Bacilli</taxon>
        <taxon>Bacillales</taxon>
        <taxon>Bacillaceae</taxon>
        <taxon>Bacillus</taxon>
    </lineage>
</organism>
<feature type="transmembrane region" description="Helical" evidence="1">
    <location>
        <begin position="178"/>
        <end position="196"/>
    </location>
</feature>
<evidence type="ECO:0000313" key="3">
    <source>
        <dbReference type="Proteomes" id="UP000322139"/>
    </source>
</evidence>
<feature type="transmembrane region" description="Helical" evidence="1">
    <location>
        <begin position="78"/>
        <end position="95"/>
    </location>
</feature>
<dbReference type="EMBL" id="VTER01000015">
    <property type="protein sequence ID" value="TYS42945.1"/>
    <property type="molecule type" value="Genomic_DNA"/>
</dbReference>
<feature type="transmembrane region" description="Helical" evidence="1">
    <location>
        <begin position="115"/>
        <end position="134"/>
    </location>
</feature>
<dbReference type="RefSeq" id="WP_148976838.1">
    <property type="nucleotide sequence ID" value="NZ_VTER01000015.1"/>
</dbReference>
<keyword evidence="1" id="KW-0812">Transmembrane</keyword>
<evidence type="ECO:0000256" key="1">
    <source>
        <dbReference type="SAM" id="Phobius"/>
    </source>
</evidence>
<dbReference type="Proteomes" id="UP000322139">
    <property type="component" value="Unassembled WGS sequence"/>
</dbReference>
<comment type="caution">
    <text evidence="2">The sequence shown here is derived from an EMBL/GenBank/DDBJ whole genome shotgun (WGS) entry which is preliminary data.</text>
</comment>
<accession>A0A5D4QUY4</accession>
<reference evidence="2 3" key="1">
    <citation type="submission" date="2019-08" db="EMBL/GenBank/DDBJ databases">
        <title>Bacillus genomes from the desert of Cuatro Cienegas, Coahuila.</title>
        <authorList>
            <person name="Olmedo-Alvarez G."/>
        </authorList>
    </citation>
    <scope>NUCLEOTIDE SEQUENCE [LARGE SCALE GENOMIC DNA]</scope>
    <source>
        <strain evidence="2 3">CH446_14T</strain>
    </source>
</reference>
<proteinExistence type="predicted"/>
<gene>
    <name evidence="2" type="ORF">FZD51_22780</name>
</gene>